<accession>A0A4P9W7C8</accession>
<feature type="transmembrane region" description="Helical" evidence="2">
    <location>
        <begin position="151"/>
        <end position="168"/>
    </location>
</feature>
<dbReference type="Gene3D" id="1.10.287.110">
    <property type="entry name" value="DnaJ domain"/>
    <property type="match status" value="1"/>
</dbReference>
<dbReference type="AlphaFoldDB" id="A0A4P9W7C8"/>
<dbReference type="Proteomes" id="UP000269721">
    <property type="component" value="Unassembled WGS sequence"/>
</dbReference>
<dbReference type="InterPro" id="IPR051948">
    <property type="entry name" value="Hsp70_co-chaperone_J-domain"/>
</dbReference>
<proteinExistence type="predicted"/>
<dbReference type="SUPFAM" id="SSF46565">
    <property type="entry name" value="Chaperone J-domain"/>
    <property type="match status" value="1"/>
</dbReference>
<dbReference type="OrthoDB" id="436519at2759"/>
<feature type="transmembrane region" description="Helical" evidence="2">
    <location>
        <begin position="175"/>
        <end position="194"/>
    </location>
</feature>
<evidence type="ECO:0000313" key="4">
    <source>
        <dbReference type="EMBL" id="RKO88361.1"/>
    </source>
</evidence>
<feature type="transmembrane region" description="Helical" evidence="2">
    <location>
        <begin position="31"/>
        <end position="48"/>
    </location>
</feature>
<evidence type="ECO:0000313" key="5">
    <source>
        <dbReference type="Proteomes" id="UP000269721"/>
    </source>
</evidence>
<name>A0A4P9W7C8_9FUNG</name>
<dbReference type="GO" id="GO:0051087">
    <property type="term" value="F:protein-folding chaperone binding"/>
    <property type="evidence" value="ECO:0007669"/>
    <property type="project" value="TreeGrafter"/>
</dbReference>
<evidence type="ECO:0000256" key="2">
    <source>
        <dbReference type="SAM" id="Phobius"/>
    </source>
</evidence>
<dbReference type="PROSITE" id="PS50076">
    <property type="entry name" value="DNAJ_2"/>
    <property type="match status" value="1"/>
</dbReference>
<dbReference type="Pfam" id="PF00226">
    <property type="entry name" value="DnaJ"/>
    <property type="match status" value="1"/>
</dbReference>
<feature type="transmembrane region" description="Helical" evidence="2">
    <location>
        <begin position="214"/>
        <end position="234"/>
    </location>
</feature>
<keyword evidence="5" id="KW-1185">Reference proteome</keyword>
<keyword evidence="2" id="KW-0812">Transmembrane</keyword>
<feature type="domain" description="J" evidence="3">
    <location>
        <begin position="57"/>
        <end position="127"/>
    </location>
</feature>
<sequence length="315" mass="35911">MATQFLQKVYYRTFHRGSIPAEGDKKFRKHFNVIYVGVVIAYLAYTFVQVERDLPPSLYTYLDLSPSFTPQELRTQWKAMSLTYHPDKVQYATAEEKAWSEAIYIRLRQAYETLKDPTMKSVYDRFGDVVFQCTSCKTERDFLMAYLPGSISFYLGTGVMLVLFSVLGRIDFGSYWRFVGLISLAALEACVAIRASPLPWIFFPWRTPSQKIAILHQLFVVISIAFSQLGPILFPVDRRPLKQRLLELDGISGMLAKESVAMFRAAFEPFAHDPAAAGELQRKMEKLVQDLKVHEADPALGVAASQAQARLRRKP</sequence>
<reference evidence="5" key="1">
    <citation type="journal article" date="2018" name="Nat. Microbiol.">
        <title>Leveraging single-cell genomics to expand the fungal tree of life.</title>
        <authorList>
            <person name="Ahrendt S.R."/>
            <person name="Quandt C.A."/>
            <person name="Ciobanu D."/>
            <person name="Clum A."/>
            <person name="Salamov A."/>
            <person name="Andreopoulos B."/>
            <person name="Cheng J.F."/>
            <person name="Woyke T."/>
            <person name="Pelin A."/>
            <person name="Henrissat B."/>
            <person name="Reynolds N.K."/>
            <person name="Benny G.L."/>
            <person name="Smith M.E."/>
            <person name="James T.Y."/>
            <person name="Grigoriev I.V."/>
        </authorList>
    </citation>
    <scope>NUCLEOTIDE SEQUENCE [LARGE SCALE GENOMIC DNA]</scope>
</reference>
<dbReference type="GO" id="GO:0051787">
    <property type="term" value="F:misfolded protein binding"/>
    <property type="evidence" value="ECO:0007669"/>
    <property type="project" value="TreeGrafter"/>
</dbReference>
<dbReference type="PRINTS" id="PR00625">
    <property type="entry name" value="JDOMAIN"/>
</dbReference>
<dbReference type="InterPro" id="IPR018253">
    <property type="entry name" value="DnaJ_domain_CS"/>
</dbReference>
<dbReference type="GO" id="GO:0005783">
    <property type="term" value="C:endoplasmic reticulum"/>
    <property type="evidence" value="ECO:0007669"/>
    <property type="project" value="TreeGrafter"/>
</dbReference>
<keyword evidence="1" id="KW-0143">Chaperone</keyword>
<keyword evidence="2" id="KW-0472">Membrane</keyword>
<evidence type="ECO:0000256" key="1">
    <source>
        <dbReference type="ARBA" id="ARBA00023186"/>
    </source>
</evidence>
<dbReference type="PANTHER" id="PTHR44360:SF1">
    <property type="entry name" value="DNAJ HOMOLOG SUBFAMILY B MEMBER 9"/>
    <property type="match status" value="1"/>
</dbReference>
<dbReference type="CDD" id="cd06257">
    <property type="entry name" value="DnaJ"/>
    <property type="match status" value="1"/>
</dbReference>
<dbReference type="SMART" id="SM00271">
    <property type="entry name" value="DnaJ"/>
    <property type="match status" value="1"/>
</dbReference>
<dbReference type="EMBL" id="KZ996768">
    <property type="protein sequence ID" value="RKO88361.1"/>
    <property type="molecule type" value="Genomic_DNA"/>
</dbReference>
<protein>
    <recommendedName>
        <fullName evidence="3">J domain-containing protein</fullName>
    </recommendedName>
</protein>
<dbReference type="InterPro" id="IPR001623">
    <property type="entry name" value="DnaJ_domain"/>
</dbReference>
<evidence type="ECO:0000259" key="3">
    <source>
        <dbReference type="PROSITE" id="PS50076"/>
    </source>
</evidence>
<organism evidence="4 5">
    <name type="scientific">Blyttiomyces helicus</name>
    <dbReference type="NCBI Taxonomy" id="388810"/>
    <lineage>
        <taxon>Eukaryota</taxon>
        <taxon>Fungi</taxon>
        <taxon>Fungi incertae sedis</taxon>
        <taxon>Chytridiomycota</taxon>
        <taxon>Chytridiomycota incertae sedis</taxon>
        <taxon>Chytridiomycetes</taxon>
        <taxon>Chytridiomycetes incertae sedis</taxon>
        <taxon>Blyttiomyces</taxon>
    </lineage>
</organism>
<dbReference type="GO" id="GO:0036503">
    <property type="term" value="P:ERAD pathway"/>
    <property type="evidence" value="ECO:0007669"/>
    <property type="project" value="TreeGrafter"/>
</dbReference>
<gene>
    <name evidence="4" type="ORF">BDK51DRAFT_32511</name>
</gene>
<dbReference type="InterPro" id="IPR036869">
    <property type="entry name" value="J_dom_sf"/>
</dbReference>
<dbReference type="PROSITE" id="PS00636">
    <property type="entry name" value="DNAJ_1"/>
    <property type="match status" value="1"/>
</dbReference>
<keyword evidence="2" id="KW-1133">Transmembrane helix</keyword>
<dbReference type="PANTHER" id="PTHR44360">
    <property type="entry name" value="DNAJ HOMOLOG SUBFAMILY B MEMBER 9"/>
    <property type="match status" value="1"/>
</dbReference>